<feature type="zinc finger region" description="C3H1-type" evidence="4">
    <location>
        <begin position="628"/>
        <end position="656"/>
    </location>
</feature>
<dbReference type="InterPro" id="IPR036855">
    <property type="entry name" value="Znf_CCCH_sf"/>
</dbReference>
<dbReference type="Pfam" id="PF00642">
    <property type="entry name" value="zf-CCCH"/>
    <property type="match status" value="2"/>
</dbReference>
<feature type="domain" description="C3H1-type" evidence="6">
    <location>
        <begin position="628"/>
        <end position="656"/>
    </location>
</feature>
<feature type="region of interest" description="Disordered" evidence="5">
    <location>
        <begin position="602"/>
        <end position="628"/>
    </location>
</feature>
<dbReference type="InterPro" id="IPR045518">
    <property type="entry name" value="2EXR"/>
</dbReference>
<feature type="region of interest" description="Disordered" evidence="5">
    <location>
        <begin position="79"/>
        <end position="157"/>
    </location>
</feature>
<feature type="compositionally biased region" description="Polar residues" evidence="5">
    <location>
        <begin position="606"/>
        <end position="628"/>
    </location>
</feature>
<keyword evidence="1 4" id="KW-0479">Metal-binding</keyword>
<accession>A0A9N9L3W9</accession>
<evidence type="ECO:0000313" key="8">
    <source>
        <dbReference type="Proteomes" id="UP000696280"/>
    </source>
</evidence>
<comment type="caution">
    <text evidence="7">The sequence shown here is derived from an EMBL/GenBank/DDBJ whole genome shotgun (WGS) entry which is preliminary data.</text>
</comment>
<organism evidence="7 8">
    <name type="scientific">Hymenoscyphus fraxineus</name>
    <dbReference type="NCBI Taxonomy" id="746836"/>
    <lineage>
        <taxon>Eukaryota</taxon>
        <taxon>Fungi</taxon>
        <taxon>Dikarya</taxon>
        <taxon>Ascomycota</taxon>
        <taxon>Pezizomycotina</taxon>
        <taxon>Leotiomycetes</taxon>
        <taxon>Helotiales</taxon>
        <taxon>Helotiaceae</taxon>
        <taxon>Hymenoscyphus</taxon>
    </lineage>
</organism>
<gene>
    <name evidence="7" type="ORF">HYFRA_00012168</name>
</gene>
<evidence type="ECO:0000256" key="5">
    <source>
        <dbReference type="SAM" id="MobiDB-lite"/>
    </source>
</evidence>
<protein>
    <recommendedName>
        <fullName evidence="6">C3H1-type domain-containing protein</fullName>
    </recommendedName>
</protein>
<dbReference type="PROSITE" id="PS50103">
    <property type="entry name" value="ZF_C3H1"/>
    <property type="match status" value="4"/>
</dbReference>
<dbReference type="SMART" id="SM00356">
    <property type="entry name" value="ZnF_C3H1"/>
    <property type="match status" value="4"/>
</dbReference>
<feature type="compositionally biased region" description="Low complexity" evidence="5">
    <location>
        <begin position="14"/>
        <end position="26"/>
    </location>
</feature>
<dbReference type="AlphaFoldDB" id="A0A9N9L3W9"/>
<proteinExistence type="predicted"/>
<keyword evidence="8" id="KW-1185">Reference proteome</keyword>
<feature type="compositionally biased region" description="Polar residues" evidence="5">
    <location>
        <begin position="101"/>
        <end position="119"/>
    </location>
</feature>
<evidence type="ECO:0000256" key="2">
    <source>
        <dbReference type="ARBA" id="ARBA00022771"/>
    </source>
</evidence>
<dbReference type="Proteomes" id="UP000696280">
    <property type="component" value="Unassembled WGS sequence"/>
</dbReference>
<dbReference type="Pfam" id="PF20150">
    <property type="entry name" value="2EXR"/>
    <property type="match status" value="1"/>
</dbReference>
<feature type="domain" description="C3H1-type" evidence="6">
    <location>
        <begin position="442"/>
        <end position="470"/>
    </location>
</feature>
<feature type="domain" description="C3H1-type" evidence="6">
    <location>
        <begin position="333"/>
        <end position="361"/>
    </location>
</feature>
<dbReference type="EMBL" id="CAJVRL010000087">
    <property type="protein sequence ID" value="CAG8959009.1"/>
    <property type="molecule type" value="Genomic_DNA"/>
</dbReference>
<dbReference type="InterPro" id="IPR000571">
    <property type="entry name" value="Znf_CCCH"/>
</dbReference>
<feature type="zinc finger region" description="C3H1-type" evidence="4">
    <location>
        <begin position="442"/>
        <end position="470"/>
    </location>
</feature>
<sequence length="1175" mass="132174">MPPEKPQPLPFGESASTAPSTANPSTGATVIAARQVKECFKYNGGWIWKGFECPRERDGEVCPYNHNPALREVAIAKRKKQAEEKKAAKAALAASSDPIEKTSNPKQNDVQSLKPSQSGEALKNGPEKPNVSSESPSSAQSALQEQQNSTSAKAVNPNRIKKKCRTYSKYGSCRKVGCVYRHVEPLNPQKPKEDTIKGADVKLSLVSSQSKDALKPTVPTQNGFSPVLPQPTIGTPPPRLQNQFLPLLPIRTPSPQALKEIEKFKPQPPIGTPPPRNTSPENKQGDGAMPSLALILGSVVAKKKKTSDEQPIVHIPIHTLLSDSQPLDRSIRLKPNEVCRMFQQTGACKYGTRCYRSHENPTPQPGYSSLQIPPESIVAAGLENTNHGDSALSGTVDIHSHQSERLAVEPIKKENVVPAPNNNRTSTPFTNVSDVLQKQTTPINDQFCHVFANTGQCKFGTDCHYPHVNRAENDRLERLKKVQDLFSNPPSSTMTSQDISQDFFQSSDNAAIKNPQDVRQEFSQAPSKSFVGASQDIRLEFAQSLSKPLMRRSQKFSESVDTAFMRGSQGARQEIQVSTSKLTTRSSSNIDSEALLAEKPKPEFAGQNSINSSSSQMHTIKPSSSSPNIPTGLCNFYSRTGWCRHGEKCKYLHVDRQLTVPVTKDENAQQVTIRPLNFQSKISHQKVSTQDTTHPPKADNLAQPFKYKRYPQDEALGQFDGTMDQPAAQNLEKQPSQKTLELQEPRRVAPRPLIEQIISAIEKSSYPKERKNKHIQWWKADPLGEPSVTPGASMKVEHSSWSEVAKLPSQRASSSQANPGPVSTVKKAPLFEVPVITYKTGMKHVEALPFDPNVKTTDMDCSGSWDQGGATLVRWLARNLDRETCAKVYQRYRNYLEQGVIPLNALKKKRHAHSKVSFPQFSRLPHELQTLVWKYAICHKNDAVVRMELRQLKYEKKLEVFPLSTPPLLHTCRLSREIAKHDGKLQHYRKHFGVTRRVYFNFQFDRLVIRNAEATTFLDLCNKISGPELRRIKYLSVPMTHWMYNEEDYFKEGIVRLRDLQELTLYVGSNECDRLIWEPKNIRERLEKKIEKLWEKFYPAATSPRVLQEMIDPITAYHLGITDTRFSGTKVERETWGRKQARLDHEEKLYAEGKLRRPKELEIGSSRGIWEGLTV</sequence>
<feature type="compositionally biased region" description="Low complexity" evidence="5">
    <location>
        <begin position="129"/>
        <end position="149"/>
    </location>
</feature>
<dbReference type="OrthoDB" id="3475553at2759"/>
<evidence type="ECO:0000256" key="1">
    <source>
        <dbReference type="ARBA" id="ARBA00022723"/>
    </source>
</evidence>
<name>A0A9N9L3W9_9HELO</name>
<dbReference type="SUPFAM" id="SSF90229">
    <property type="entry name" value="CCCH zinc finger"/>
    <property type="match status" value="1"/>
</dbReference>
<feature type="compositionally biased region" description="Pro residues" evidence="5">
    <location>
        <begin position="266"/>
        <end position="277"/>
    </location>
</feature>
<reference evidence="7" key="1">
    <citation type="submission" date="2021-07" db="EMBL/GenBank/DDBJ databases">
        <authorList>
            <person name="Durling M."/>
        </authorList>
    </citation>
    <scope>NUCLEOTIDE SEQUENCE</scope>
</reference>
<feature type="zinc finger region" description="C3H1-type" evidence="4">
    <location>
        <begin position="158"/>
        <end position="185"/>
    </location>
</feature>
<feature type="region of interest" description="Disordered" evidence="5">
    <location>
        <begin position="1"/>
        <end position="26"/>
    </location>
</feature>
<evidence type="ECO:0000256" key="4">
    <source>
        <dbReference type="PROSITE-ProRule" id="PRU00723"/>
    </source>
</evidence>
<dbReference type="PANTHER" id="PTHR35910">
    <property type="entry name" value="2EXR DOMAIN-CONTAINING PROTEIN"/>
    <property type="match status" value="1"/>
</dbReference>
<keyword evidence="3 4" id="KW-0862">Zinc</keyword>
<evidence type="ECO:0000259" key="6">
    <source>
        <dbReference type="PROSITE" id="PS50103"/>
    </source>
</evidence>
<dbReference type="GO" id="GO:0008270">
    <property type="term" value="F:zinc ion binding"/>
    <property type="evidence" value="ECO:0007669"/>
    <property type="project" value="UniProtKB-KW"/>
</dbReference>
<feature type="region of interest" description="Disordered" evidence="5">
    <location>
        <begin position="264"/>
        <end position="288"/>
    </location>
</feature>
<keyword evidence="2 4" id="KW-0863">Zinc-finger</keyword>
<dbReference type="PANTHER" id="PTHR35910:SF6">
    <property type="entry name" value="2EXR DOMAIN-CONTAINING PROTEIN"/>
    <property type="match status" value="1"/>
</dbReference>
<evidence type="ECO:0000256" key="3">
    <source>
        <dbReference type="ARBA" id="ARBA00022833"/>
    </source>
</evidence>
<feature type="domain" description="C3H1-type" evidence="6">
    <location>
        <begin position="158"/>
        <end position="185"/>
    </location>
</feature>
<dbReference type="Gene3D" id="6.10.250.3220">
    <property type="match status" value="1"/>
</dbReference>
<evidence type="ECO:0000313" key="7">
    <source>
        <dbReference type="EMBL" id="CAG8959009.1"/>
    </source>
</evidence>
<dbReference type="Gene3D" id="4.10.1000.10">
    <property type="entry name" value="Zinc finger, CCCH-type"/>
    <property type="match status" value="1"/>
</dbReference>
<feature type="zinc finger region" description="C3H1-type" evidence="4">
    <location>
        <begin position="333"/>
        <end position="361"/>
    </location>
</feature>